<reference evidence="2" key="1">
    <citation type="journal article" date="2019" name="Sci. Rep.">
        <title>Draft genome of Tanacetum cinerariifolium, the natural source of mosquito coil.</title>
        <authorList>
            <person name="Yamashiro T."/>
            <person name="Shiraishi A."/>
            <person name="Satake H."/>
            <person name="Nakayama K."/>
        </authorList>
    </citation>
    <scope>NUCLEOTIDE SEQUENCE</scope>
</reference>
<evidence type="ECO:0000313" key="2">
    <source>
        <dbReference type="EMBL" id="GEW17048.1"/>
    </source>
</evidence>
<name>A0A699GU93_TANCI</name>
<accession>A0A699GU93</accession>
<dbReference type="InterPro" id="IPR017451">
    <property type="entry name" value="F-box-assoc_interact_dom"/>
</dbReference>
<protein>
    <recommendedName>
        <fullName evidence="1">F-box associated beta-propeller type 3 domain-containing protein</fullName>
    </recommendedName>
</protein>
<dbReference type="PANTHER" id="PTHR31111:SF138">
    <property type="entry name" value="F-BOX ASSOCIATED DOMAIN-CONTAINING PROTEIN"/>
    <property type="match status" value="1"/>
</dbReference>
<dbReference type="AlphaFoldDB" id="A0A699GU93"/>
<proteinExistence type="predicted"/>
<organism evidence="2">
    <name type="scientific">Tanacetum cinerariifolium</name>
    <name type="common">Dalmatian daisy</name>
    <name type="synonym">Chrysanthemum cinerariifolium</name>
    <dbReference type="NCBI Taxonomy" id="118510"/>
    <lineage>
        <taxon>Eukaryota</taxon>
        <taxon>Viridiplantae</taxon>
        <taxon>Streptophyta</taxon>
        <taxon>Embryophyta</taxon>
        <taxon>Tracheophyta</taxon>
        <taxon>Spermatophyta</taxon>
        <taxon>Magnoliopsida</taxon>
        <taxon>eudicotyledons</taxon>
        <taxon>Gunneridae</taxon>
        <taxon>Pentapetalae</taxon>
        <taxon>asterids</taxon>
        <taxon>campanulids</taxon>
        <taxon>Asterales</taxon>
        <taxon>Asteraceae</taxon>
        <taxon>Asteroideae</taxon>
        <taxon>Anthemideae</taxon>
        <taxon>Anthemidinae</taxon>
        <taxon>Tanacetum</taxon>
    </lineage>
</organism>
<dbReference type="InterPro" id="IPR013187">
    <property type="entry name" value="F-box-assoc_dom_typ3"/>
</dbReference>
<sequence>SKTCRIVLWNLIIRKTVGILILTKSIKNVDVFTLRSRVWKTIFNGQPPIAACLLKRNHVCINGIIYWMATYSNDEDGIVSFDLKNEEFGHVCLQHSLSLTYVAEVNGSLAVVENYYAQADHVVVHGVWMMESVTKLFAKMFNVKPLVTLFDLFNIKGVRALRRGWGRTEDIRALAHSSRCWSLDPVASTHPPILRKTLSGVNFLWKEERVRLVVDSPGASTTLIYSPVSSSTLIYSTGSSTPPHYSPGASTPQIYSSRTSRNSECSNCKHLLGKITVLEATVEMYMHPEKHTLNSAALLHEVYNDMGKLGLE</sequence>
<dbReference type="EMBL" id="BKCJ010047753">
    <property type="protein sequence ID" value="GEW17048.1"/>
    <property type="molecule type" value="Genomic_DNA"/>
</dbReference>
<dbReference type="PANTHER" id="PTHR31111">
    <property type="entry name" value="BNAA05G37150D PROTEIN-RELATED"/>
    <property type="match status" value="1"/>
</dbReference>
<dbReference type="NCBIfam" id="TIGR01640">
    <property type="entry name" value="F_box_assoc_1"/>
    <property type="match status" value="1"/>
</dbReference>
<comment type="caution">
    <text evidence="2">The sequence shown here is derived from an EMBL/GenBank/DDBJ whole genome shotgun (WGS) entry which is preliminary data.</text>
</comment>
<evidence type="ECO:0000259" key="1">
    <source>
        <dbReference type="Pfam" id="PF08268"/>
    </source>
</evidence>
<feature type="non-terminal residue" evidence="2">
    <location>
        <position position="1"/>
    </location>
</feature>
<gene>
    <name evidence="2" type="ORF">Tci_189024</name>
</gene>
<feature type="domain" description="F-box associated beta-propeller type 3" evidence="1">
    <location>
        <begin position="24"/>
        <end position="135"/>
    </location>
</feature>
<dbReference type="Pfam" id="PF08268">
    <property type="entry name" value="FBA_3"/>
    <property type="match status" value="1"/>
</dbReference>